<accession>A0A2W5DS84</accession>
<evidence type="ECO:0000256" key="3">
    <source>
        <dbReference type="ARBA" id="ARBA00023125"/>
    </source>
</evidence>
<dbReference type="Pfam" id="PF00196">
    <property type="entry name" value="GerE"/>
    <property type="match status" value="1"/>
</dbReference>
<dbReference type="GO" id="GO:0003677">
    <property type="term" value="F:DNA binding"/>
    <property type="evidence" value="ECO:0007669"/>
    <property type="project" value="UniProtKB-KW"/>
</dbReference>
<dbReference type="PROSITE" id="PS50110">
    <property type="entry name" value="RESPONSE_REGULATORY"/>
    <property type="match status" value="1"/>
</dbReference>
<dbReference type="SMART" id="SM00421">
    <property type="entry name" value="HTH_LUXR"/>
    <property type="match status" value="1"/>
</dbReference>
<dbReference type="Proteomes" id="UP000249633">
    <property type="component" value="Unassembled WGS sequence"/>
</dbReference>
<dbReference type="InterPro" id="IPR016032">
    <property type="entry name" value="Sig_transdc_resp-reg_C-effctor"/>
</dbReference>
<name>A0A2W5DS84_9BURK</name>
<dbReference type="SUPFAM" id="SSF52172">
    <property type="entry name" value="CheY-like"/>
    <property type="match status" value="1"/>
</dbReference>
<evidence type="ECO:0000256" key="1">
    <source>
        <dbReference type="ARBA" id="ARBA00022553"/>
    </source>
</evidence>
<protein>
    <submittedName>
        <fullName evidence="8">DNA-binding response regulator</fullName>
    </submittedName>
</protein>
<dbReference type="Gene3D" id="3.40.50.2300">
    <property type="match status" value="1"/>
</dbReference>
<dbReference type="PANTHER" id="PTHR43214">
    <property type="entry name" value="TWO-COMPONENT RESPONSE REGULATOR"/>
    <property type="match status" value="1"/>
</dbReference>
<evidence type="ECO:0000259" key="6">
    <source>
        <dbReference type="PROSITE" id="PS50043"/>
    </source>
</evidence>
<dbReference type="EMBL" id="QFOD01000009">
    <property type="protein sequence ID" value="PZP32017.1"/>
    <property type="molecule type" value="Genomic_DNA"/>
</dbReference>
<dbReference type="InterPro" id="IPR001789">
    <property type="entry name" value="Sig_transdc_resp-reg_receiver"/>
</dbReference>
<sequence>MNAAPLRTALVEDDAAYRAALASAVMGAPGLDFVGAACDVVDGLALLRRTRPDLLLVDLQLPGGTGLTLIQTAAQELPDCEVVVVSTLGEDDAVLAALAAGAVGYLLKQGSASRLVEQLEALREGGAPLSPVIARKLLQRLSPAGRGPLRAAAIAPRPASAGEVSLSERELEILQSIAMGYSFEEITRQLGLTLNTVATHVKRCYRKLQVHSKLQAVNEARRRGLVP</sequence>
<comment type="caution">
    <text evidence="8">The sequence shown here is derived from an EMBL/GenBank/DDBJ whole genome shotgun (WGS) entry which is preliminary data.</text>
</comment>
<dbReference type="GO" id="GO:0006355">
    <property type="term" value="P:regulation of DNA-templated transcription"/>
    <property type="evidence" value="ECO:0007669"/>
    <property type="project" value="InterPro"/>
</dbReference>
<keyword evidence="3 8" id="KW-0238">DNA-binding</keyword>
<dbReference type="AlphaFoldDB" id="A0A2W5DS84"/>
<feature type="domain" description="Response regulatory" evidence="7">
    <location>
        <begin position="7"/>
        <end position="123"/>
    </location>
</feature>
<keyword evidence="4" id="KW-0804">Transcription</keyword>
<feature type="domain" description="HTH luxR-type" evidence="6">
    <location>
        <begin position="159"/>
        <end position="224"/>
    </location>
</feature>
<dbReference type="PROSITE" id="PS50043">
    <property type="entry name" value="HTH_LUXR_2"/>
    <property type="match status" value="1"/>
</dbReference>
<reference evidence="8 9" key="1">
    <citation type="submission" date="2017-08" db="EMBL/GenBank/DDBJ databases">
        <title>Infants hospitalized years apart are colonized by the same room-sourced microbial strains.</title>
        <authorList>
            <person name="Brooks B."/>
            <person name="Olm M.R."/>
            <person name="Firek B.A."/>
            <person name="Baker R."/>
            <person name="Thomas B.C."/>
            <person name="Morowitz M.J."/>
            <person name="Banfield J.F."/>
        </authorList>
    </citation>
    <scope>NUCLEOTIDE SEQUENCE [LARGE SCALE GENOMIC DNA]</scope>
    <source>
        <strain evidence="8">S2_012_000_R2_81</strain>
    </source>
</reference>
<gene>
    <name evidence="8" type="ORF">DI603_11200</name>
</gene>
<dbReference type="SUPFAM" id="SSF46894">
    <property type="entry name" value="C-terminal effector domain of the bipartite response regulators"/>
    <property type="match status" value="1"/>
</dbReference>
<dbReference type="PRINTS" id="PR00038">
    <property type="entry name" value="HTHLUXR"/>
</dbReference>
<dbReference type="InterPro" id="IPR058245">
    <property type="entry name" value="NreC/VraR/RcsB-like_REC"/>
</dbReference>
<dbReference type="PANTHER" id="PTHR43214:SF41">
    <property type="entry name" value="NITRATE_NITRITE RESPONSE REGULATOR PROTEIN NARP"/>
    <property type="match status" value="1"/>
</dbReference>
<evidence type="ECO:0000313" key="8">
    <source>
        <dbReference type="EMBL" id="PZP32017.1"/>
    </source>
</evidence>
<evidence type="ECO:0000313" key="9">
    <source>
        <dbReference type="Proteomes" id="UP000249633"/>
    </source>
</evidence>
<evidence type="ECO:0000256" key="5">
    <source>
        <dbReference type="PROSITE-ProRule" id="PRU00169"/>
    </source>
</evidence>
<dbReference type="SMART" id="SM00448">
    <property type="entry name" value="REC"/>
    <property type="match status" value="1"/>
</dbReference>
<evidence type="ECO:0000259" key="7">
    <source>
        <dbReference type="PROSITE" id="PS50110"/>
    </source>
</evidence>
<proteinExistence type="predicted"/>
<evidence type="ECO:0000256" key="2">
    <source>
        <dbReference type="ARBA" id="ARBA00023015"/>
    </source>
</evidence>
<dbReference type="CDD" id="cd06170">
    <property type="entry name" value="LuxR_C_like"/>
    <property type="match status" value="1"/>
</dbReference>
<keyword evidence="2" id="KW-0805">Transcription regulation</keyword>
<feature type="modified residue" description="4-aspartylphosphate" evidence="5">
    <location>
        <position position="58"/>
    </location>
</feature>
<dbReference type="Pfam" id="PF00072">
    <property type="entry name" value="Response_reg"/>
    <property type="match status" value="1"/>
</dbReference>
<dbReference type="InterPro" id="IPR011006">
    <property type="entry name" value="CheY-like_superfamily"/>
</dbReference>
<organism evidence="8 9">
    <name type="scientific">Roseateles depolymerans</name>
    <dbReference type="NCBI Taxonomy" id="76731"/>
    <lineage>
        <taxon>Bacteria</taxon>
        <taxon>Pseudomonadati</taxon>
        <taxon>Pseudomonadota</taxon>
        <taxon>Betaproteobacteria</taxon>
        <taxon>Burkholderiales</taxon>
        <taxon>Sphaerotilaceae</taxon>
        <taxon>Roseateles</taxon>
    </lineage>
</organism>
<dbReference type="GO" id="GO:0000160">
    <property type="term" value="P:phosphorelay signal transduction system"/>
    <property type="evidence" value="ECO:0007669"/>
    <property type="project" value="InterPro"/>
</dbReference>
<evidence type="ECO:0000256" key="4">
    <source>
        <dbReference type="ARBA" id="ARBA00023163"/>
    </source>
</evidence>
<keyword evidence="1 5" id="KW-0597">Phosphoprotein</keyword>
<dbReference type="InterPro" id="IPR039420">
    <property type="entry name" value="WalR-like"/>
</dbReference>
<dbReference type="CDD" id="cd17535">
    <property type="entry name" value="REC_NarL-like"/>
    <property type="match status" value="1"/>
</dbReference>
<dbReference type="InterPro" id="IPR000792">
    <property type="entry name" value="Tscrpt_reg_LuxR_C"/>
</dbReference>